<keyword evidence="2" id="KW-1185">Reference proteome</keyword>
<evidence type="ECO:0000313" key="2">
    <source>
        <dbReference type="Proteomes" id="UP000282892"/>
    </source>
</evidence>
<gene>
    <name evidence="1" type="ORF">CHR53_27240</name>
</gene>
<dbReference type="KEGG" id="nmk:CHR53_27240"/>
<accession>A0A3T0I5Q2</accession>
<proteinExistence type="predicted"/>
<evidence type="ECO:0000313" key="1">
    <source>
        <dbReference type="EMBL" id="AZU64633.1"/>
    </source>
</evidence>
<dbReference type="Proteomes" id="UP000282892">
    <property type="component" value="Chromosome"/>
</dbReference>
<organism evidence="1 2">
    <name type="scientific">Neobacillus mesonae</name>
    <dbReference type="NCBI Taxonomy" id="1193713"/>
    <lineage>
        <taxon>Bacteria</taxon>
        <taxon>Bacillati</taxon>
        <taxon>Bacillota</taxon>
        <taxon>Bacilli</taxon>
        <taxon>Bacillales</taxon>
        <taxon>Bacillaceae</taxon>
        <taxon>Neobacillus</taxon>
    </lineage>
</organism>
<dbReference type="EMBL" id="CP022572">
    <property type="protein sequence ID" value="AZU64633.1"/>
    <property type="molecule type" value="Genomic_DNA"/>
</dbReference>
<protein>
    <submittedName>
        <fullName evidence="1">Uncharacterized protein</fullName>
    </submittedName>
</protein>
<dbReference type="AlphaFoldDB" id="A0A3T0I5Q2"/>
<reference evidence="1 2" key="1">
    <citation type="submission" date="2017-07" db="EMBL/GenBank/DDBJ databases">
        <title>The complete genome sequence of Bacillus mesonae strain H20-5, an efficient strain improving plant abiotic stress resistance.</title>
        <authorList>
            <person name="Kim S.Y."/>
            <person name="Song H."/>
            <person name="Sang M.K."/>
            <person name="Weon H.-Y."/>
            <person name="Song J."/>
        </authorList>
    </citation>
    <scope>NUCLEOTIDE SEQUENCE [LARGE SCALE GENOMIC DNA]</scope>
    <source>
        <strain evidence="1 2">H20-5</strain>
    </source>
</reference>
<name>A0A3T0I5Q2_9BACI</name>
<sequence length="67" mass="7264">MSGTTKRHDSAPDGQLVIHFGKVADIFAEVADISCEVADKLVKPADIIVNQQKSPRMCSGDSLLVFY</sequence>